<evidence type="ECO:0000313" key="1">
    <source>
        <dbReference type="EMBL" id="GIF03202.1"/>
    </source>
</evidence>
<reference evidence="1" key="1">
    <citation type="submission" date="2021-01" db="EMBL/GenBank/DDBJ databases">
        <title>Whole genome shotgun sequence of Actinoplanes siamensis NBRC 109076.</title>
        <authorList>
            <person name="Komaki H."/>
            <person name="Tamura T."/>
        </authorList>
    </citation>
    <scope>NUCLEOTIDE SEQUENCE</scope>
    <source>
        <strain evidence="1">NBRC 109076</strain>
    </source>
</reference>
<comment type="caution">
    <text evidence="1">The sequence shown here is derived from an EMBL/GenBank/DDBJ whole genome shotgun (WGS) entry which is preliminary data.</text>
</comment>
<gene>
    <name evidence="1" type="ORF">Asi03nite_07400</name>
</gene>
<accession>A0A919K8Z2</accession>
<name>A0A919K8Z2_9ACTN</name>
<dbReference type="AlphaFoldDB" id="A0A919K8Z2"/>
<protein>
    <submittedName>
        <fullName evidence="1">Uncharacterized protein</fullName>
    </submittedName>
</protein>
<proteinExistence type="predicted"/>
<dbReference type="EMBL" id="BOMW01000008">
    <property type="protein sequence ID" value="GIF03202.1"/>
    <property type="molecule type" value="Genomic_DNA"/>
</dbReference>
<keyword evidence="2" id="KW-1185">Reference proteome</keyword>
<dbReference type="RefSeq" id="WP_203676949.1">
    <property type="nucleotide sequence ID" value="NZ_BOMW01000008.1"/>
</dbReference>
<organism evidence="1 2">
    <name type="scientific">Actinoplanes siamensis</name>
    <dbReference type="NCBI Taxonomy" id="1223317"/>
    <lineage>
        <taxon>Bacteria</taxon>
        <taxon>Bacillati</taxon>
        <taxon>Actinomycetota</taxon>
        <taxon>Actinomycetes</taxon>
        <taxon>Micromonosporales</taxon>
        <taxon>Micromonosporaceae</taxon>
        <taxon>Actinoplanes</taxon>
    </lineage>
</organism>
<evidence type="ECO:0000313" key="2">
    <source>
        <dbReference type="Proteomes" id="UP000629619"/>
    </source>
</evidence>
<dbReference type="Proteomes" id="UP000629619">
    <property type="component" value="Unassembled WGS sequence"/>
</dbReference>
<sequence length="111" mass="12421">MSERRHYPPIAIFHIPECPTLGGNGTAKSHDLARADFPHNRECPCFKLALTPIVPYVIAEEGDDNDHLYRPSDERPADAARSLCKARKGTHGNVGGDRELIEVRLRPLERP</sequence>